<evidence type="ECO:0000259" key="3">
    <source>
        <dbReference type="PROSITE" id="PS50994"/>
    </source>
</evidence>
<dbReference type="PANTHER" id="PTHR37984">
    <property type="entry name" value="PROTEIN CBG26694"/>
    <property type="match status" value="1"/>
</dbReference>
<keyword evidence="2" id="KW-0511">Multifunctional enzyme</keyword>
<evidence type="ECO:0000313" key="4">
    <source>
        <dbReference type="EMBL" id="KAJ8871342.1"/>
    </source>
</evidence>
<protein>
    <recommendedName>
        <fullName evidence="1">RNA-directed DNA polymerase</fullName>
        <ecNumber evidence="1">2.7.7.49</ecNumber>
    </recommendedName>
</protein>
<evidence type="ECO:0000256" key="1">
    <source>
        <dbReference type="ARBA" id="ARBA00012493"/>
    </source>
</evidence>
<dbReference type="Gene3D" id="3.30.420.10">
    <property type="entry name" value="Ribonuclease H-like superfamily/Ribonuclease H"/>
    <property type="match status" value="1"/>
</dbReference>
<dbReference type="InterPro" id="IPR041577">
    <property type="entry name" value="RT_RNaseH_2"/>
</dbReference>
<dbReference type="InterPro" id="IPR050951">
    <property type="entry name" value="Retrovirus_Pol_polyprotein"/>
</dbReference>
<evidence type="ECO:0000256" key="2">
    <source>
        <dbReference type="ARBA" id="ARBA00023268"/>
    </source>
</evidence>
<evidence type="ECO:0000313" key="5">
    <source>
        <dbReference type="Proteomes" id="UP001159363"/>
    </source>
</evidence>
<name>A0ABQ9GH47_9NEOP</name>
<keyword evidence="5" id="KW-1185">Reference proteome</keyword>
<dbReference type="PROSITE" id="PS50994">
    <property type="entry name" value="INTEGRASE"/>
    <property type="match status" value="1"/>
</dbReference>
<dbReference type="InterPro" id="IPR036397">
    <property type="entry name" value="RNaseH_sf"/>
</dbReference>
<dbReference type="EMBL" id="JARBHB010000012">
    <property type="protein sequence ID" value="KAJ8871342.1"/>
    <property type="molecule type" value="Genomic_DNA"/>
</dbReference>
<dbReference type="Gene3D" id="3.30.70.270">
    <property type="match status" value="1"/>
</dbReference>
<feature type="domain" description="Integrase catalytic" evidence="3">
    <location>
        <begin position="282"/>
        <end position="436"/>
    </location>
</feature>
<dbReference type="PANTHER" id="PTHR37984:SF5">
    <property type="entry name" value="PROTEIN NYNRIN-LIKE"/>
    <property type="match status" value="1"/>
</dbReference>
<dbReference type="InterPro" id="IPR043502">
    <property type="entry name" value="DNA/RNA_pol_sf"/>
</dbReference>
<dbReference type="Proteomes" id="UP001159363">
    <property type="component" value="Chromosome 11"/>
</dbReference>
<dbReference type="SUPFAM" id="SSF56672">
    <property type="entry name" value="DNA/RNA polymerases"/>
    <property type="match status" value="1"/>
</dbReference>
<dbReference type="InterPro" id="IPR043128">
    <property type="entry name" value="Rev_trsase/Diguanyl_cyclase"/>
</dbReference>
<dbReference type="CDD" id="cd09274">
    <property type="entry name" value="RNase_HI_RT_Ty3"/>
    <property type="match status" value="1"/>
</dbReference>
<dbReference type="Gene3D" id="1.10.340.70">
    <property type="match status" value="1"/>
</dbReference>
<accession>A0ABQ9GH47</accession>
<dbReference type="SUPFAM" id="SSF53098">
    <property type="entry name" value="Ribonuclease H-like"/>
    <property type="match status" value="1"/>
</dbReference>
<sequence>MEPPPSQHPLHRLLCKNTIFKWTSKCEAAFLKMKQAIDSDQVLVPYDPDLPVQLACDASPTGIAGVLSHIVDGHEHPIAFASRSLTAAKQNYSQLDKEALDILTRIFNLRAALPKMTAGCLQRYAAFLPGFDYTIDFKKGSENSNVDFLSRAPSDINSYTAGAINNEVKQFCDATIEQIIVPTVTYQLLKEETKKDAALSTIMKSLQDENTSEPDIIESVILFHGQQVVVPATLWSAFLNELHRTHVGITKMKQLAHRYVYLQKIDSDIGHLVLHCSECVTIKNSPAKAPSHPWDEPEQNWQRIHIDYTSPYQDHHFLIVVDATSKWTEIVPCLSAHTTKNGFPEVMASDNATIFTSEEFAQFCKEAGIFQKLCAAIHPVTNGLVEHNVQTLKHLLATMTNQNMPIHQKVREILFRYWATPLSNGKSPAEQYLNRQIRIQLDAMRLIKFHESPAPTQQACQFSEGELELDNSFHFKRHIGQPQSTEVSLPARKTVHFDPPPKSPISDDRQLNNPNLGDLTEIMDPDVVLPEAEQPDTIEQEEDVPVVDFQLLEQPAQREHLQRERRLSAYLRDYSLY</sequence>
<dbReference type="Pfam" id="PF17921">
    <property type="entry name" value="Integrase_H2C2"/>
    <property type="match status" value="1"/>
</dbReference>
<dbReference type="InterPro" id="IPR001584">
    <property type="entry name" value="Integrase_cat-core"/>
</dbReference>
<dbReference type="InterPro" id="IPR012337">
    <property type="entry name" value="RNaseH-like_sf"/>
</dbReference>
<dbReference type="InterPro" id="IPR041588">
    <property type="entry name" value="Integrase_H2C2"/>
</dbReference>
<gene>
    <name evidence="4" type="ORF">PR048_027659</name>
</gene>
<organism evidence="4 5">
    <name type="scientific">Dryococelus australis</name>
    <dbReference type="NCBI Taxonomy" id="614101"/>
    <lineage>
        <taxon>Eukaryota</taxon>
        <taxon>Metazoa</taxon>
        <taxon>Ecdysozoa</taxon>
        <taxon>Arthropoda</taxon>
        <taxon>Hexapoda</taxon>
        <taxon>Insecta</taxon>
        <taxon>Pterygota</taxon>
        <taxon>Neoptera</taxon>
        <taxon>Polyneoptera</taxon>
        <taxon>Phasmatodea</taxon>
        <taxon>Verophasmatodea</taxon>
        <taxon>Anareolatae</taxon>
        <taxon>Phasmatidae</taxon>
        <taxon>Eurycanthinae</taxon>
        <taxon>Dryococelus</taxon>
    </lineage>
</organism>
<dbReference type="EC" id="2.7.7.49" evidence="1"/>
<dbReference type="Pfam" id="PF17919">
    <property type="entry name" value="RT_RNaseH_2"/>
    <property type="match status" value="1"/>
</dbReference>
<proteinExistence type="predicted"/>
<reference evidence="4 5" key="1">
    <citation type="submission" date="2023-02" db="EMBL/GenBank/DDBJ databases">
        <title>LHISI_Scaffold_Assembly.</title>
        <authorList>
            <person name="Stuart O.P."/>
            <person name="Cleave R."/>
            <person name="Magrath M.J.L."/>
            <person name="Mikheyev A.S."/>
        </authorList>
    </citation>
    <scope>NUCLEOTIDE SEQUENCE [LARGE SCALE GENOMIC DNA]</scope>
    <source>
        <strain evidence="4">Daus_M_001</strain>
        <tissue evidence="4">Leg muscle</tissue>
    </source>
</reference>
<comment type="caution">
    <text evidence="4">The sequence shown here is derived from an EMBL/GenBank/DDBJ whole genome shotgun (WGS) entry which is preliminary data.</text>
</comment>